<comment type="similarity">
    <text evidence="2 3">Belongs to the small heat shock protein (HSP20) family.</text>
</comment>
<keyword evidence="7" id="KW-1185">Reference proteome</keyword>
<dbReference type="Pfam" id="PF00011">
    <property type="entry name" value="HSP20"/>
    <property type="match status" value="1"/>
</dbReference>
<protein>
    <submittedName>
        <fullName evidence="6">Heat shock protein Hsp20</fullName>
    </submittedName>
</protein>
<accession>A0A158L2E3</accession>
<dbReference type="PANTHER" id="PTHR46733:SF4">
    <property type="entry name" value="HEAT SHOCK PROTEIN 21, CHLOROPLASTIC"/>
    <property type="match status" value="1"/>
</dbReference>
<evidence type="ECO:0000256" key="1">
    <source>
        <dbReference type="ARBA" id="ARBA00023016"/>
    </source>
</evidence>
<gene>
    <name evidence="6" type="ORF">AWB74_07855</name>
</gene>
<organism evidence="6 7">
    <name type="scientific">Caballeronia arvi</name>
    <dbReference type="NCBI Taxonomy" id="1777135"/>
    <lineage>
        <taxon>Bacteria</taxon>
        <taxon>Pseudomonadati</taxon>
        <taxon>Pseudomonadota</taxon>
        <taxon>Betaproteobacteria</taxon>
        <taxon>Burkholderiales</taxon>
        <taxon>Burkholderiaceae</taxon>
        <taxon>Caballeronia</taxon>
    </lineage>
</organism>
<dbReference type="InterPro" id="IPR008978">
    <property type="entry name" value="HSP20-like_chaperone"/>
</dbReference>
<dbReference type="PROSITE" id="PS01031">
    <property type="entry name" value="SHSP"/>
    <property type="match status" value="1"/>
</dbReference>
<proteinExistence type="inferred from homology"/>
<dbReference type="InterPro" id="IPR002068">
    <property type="entry name" value="A-crystallin/Hsp20_dom"/>
</dbReference>
<dbReference type="SUPFAM" id="SSF49764">
    <property type="entry name" value="HSP20-like chaperones"/>
    <property type="match status" value="1"/>
</dbReference>
<feature type="domain" description="SHSP" evidence="5">
    <location>
        <begin position="24"/>
        <end position="135"/>
    </location>
</feature>
<dbReference type="Proteomes" id="UP000055019">
    <property type="component" value="Unassembled WGS sequence"/>
</dbReference>
<evidence type="ECO:0000313" key="6">
    <source>
        <dbReference type="EMBL" id="SAL86811.1"/>
    </source>
</evidence>
<dbReference type="PANTHER" id="PTHR46733">
    <property type="entry name" value="26.5 KDA HEAT SHOCK PROTEIN, MITOCHONDRIAL"/>
    <property type="match status" value="1"/>
</dbReference>
<dbReference type="CDD" id="cd06464">
    <property type="entry name" value="ACD_sHsps-like"/>
    <property type="match status" value="1"/>
</dbReference>
<feature type="region of interest" description="Disordered" evidence="4">
    <location>
        <begin position="1"/>
        <end position="24"/>
    </location>
</feature>
<dbReference type="InterPro" id="IPR044587">
    <property type="entry name" value="HSP21-like"/>
</dbReference>
<name>A0A158L2E3_9BURK</name>
<dbReference type="AlphaFoldDB" id="A0A158L2E3"/>
<evidence type="ECO:0000259" key="5">
    <source>
        <dbReference type="PROSITE" id="PS01031"/>
    </source>
</evidence>
<dbReference type="Gene3D" id="2.60.40.790">
    <property type="match status" value="1"/>
</dbReference>
<evidence type="ECO:0000256" key="2">
    <source>
        <dbReference type="PROSITE-ProRule" id="PRU00285"/>
    </source>
</evidence>
<evidence type="ECO:0000256" key="3">
    <source>
        <dbReference type="RuleBase" id="RU003616"/>
    </source>
</evidence>
<dbReference type="EMBL" id="FCOM02000079">
    <property type="protein sequence ID" value="SAL86811.1"/>
    <property type="molecule type" value="Genomic_DNA"/>
</dbReference>
<evidence type="ECO:0000256" key="4">
    <source>
        <dbReference type="SAM" id="MobiDB-lite"/>
    </source>
</evidence>
<reference evidence="6" key="1">
    <citation type="submission" date="2016-01" db="EMBL/GenBank/DDBJ databases">
        <authorList>
            <person name="Peeters C."/>
        </authorList>
    </citation>
    <scope>NUCLEOTIDE SEQUENCE [LARGE SCALE GENOMIC DNA]</scope>
    <source>
        <strain evidence="6">LMG 29317</strain>
    </source>
</reference>
<keyword evidence="1 6" id="KW-0346">Stress response</keyword>
<sequence length="171" mass="19191">MSDNTQITERDESGVTRQNAADARRRQTLTPAVDIIEDGHWVTLRADLPGVSRDKLEVKVHDGSLTIDAESVVQVSANLQLAYTEVRAPYFSRTFTVSEDFDKSKVEASLKDGVLTLTIPRREEAKPRRIEVSAGRRRGECFAAGASRRNACRTEATPAYREIRFVEVRLQ</sequence>
<dbReference type="GO" id="GO:0009408">
    <property type="term" value="P:response to heat"/>
    <property type="evidence" value="ECO:0007669"/>
    <property type="project" value="InterPro"/>
</dbReference>
<comment type="caution">
    <text evidence="6">The sequence shown here is derived from an EMBL/GenBank/DDBJ whole genome shotgun (WGS) entry which is preliminary data.</text>
</comment>
<evidence type="ECO:0000313" key="7">
    <source>
        <dbReference type="Proteomes" id="UP000055019"/>
    </source>
</evidence>
<dbReference type="OrthoDB" id="9788892at2"/>